<evidence type="ECO:0000313" key="2">
    <source>
        <dbReference type="EMBL" id="MCZ8514953.1"/>
    </source>
</evidence>
<organism evidence="2 3">
    <name type="scientific">Paenibacillus gyeongsangnamensis</name>
    <dbReference type="NCBI Taxonomy" id="3388067"/>
    <lineage>
        <taxon>Bacteria</taxon>
        <taxon>Bacillati</taxon>
        <taxon>Bacillota</taxon>
        <taxon>Bacilli</taxon>
        <taxon>Bacillales</taxon>
        <taxon>Paenibacillaceae</taxon>
        <taxon>Paenibacillus</taxon>
    </lineage>
</organism>
<evidence type="ECO:0000256" key="1">
    <source>
        <dbReference type="SAM" id="Coils"/>
    </source>
</evidence>
<sequence>MKKQISHDDLTEMEAAVQRLREEIQRLQKQRDALERGNVELYRKLTEPNF</sequence>
<evidence type="ECO:0000313" key="3">
    <source>
        <dbReference type="Proteomes" id="UP001527882"/>
    </source>
</evidence>
<keyword evidence="3" id="KW-1185">Reference proteome</keyword>
<comment type="caution">
    <text evidence="2">The sequence shown here is derived from an EMBL/GenBank/DDBJ whole genome shotgun (WGS) entry which is preliminary data.</text>
</comment>
<proteinExistence type="predicted"/>
<dbReference type="RefSeq" id="WP_269883480.1">
    <property type="nucleotide sequence ID" value="NZ_JAQAGZ010000014.1"/>
</dbReference>
<dbReference type="Proteomes" id="UP001527882">
    <property type="component" value="Unassembled WGS sequence"/>
</dbReference>
<name>A0ABT4QDL4_9BACL</name>
<dbReference type="EMBL" id="JAQAGZ010000014">
    <property type="protein sequence ID" value="MCZ8514953.1"/>
    <property type="molecule type" value="Genomic_DNA"/>
</dbReference>
<gene>
    <name evidence="2" type="ORF">O9H85_21515</name>
</gene>
<accession>A0ABT4QDL4</accession>
<feature type="coiled-coil region" evidence="1">
    <location>
        <begin position="3"/>
        <end position="44"/>
    </location>
</feature>
<keyword evidence="1" id="KW-0175">Coiled coil</keyword>
<protein>
    <submittedName>
        <fullName evidence="2">Uncharacterized protein</fullName>
    </submittedName>
</protein>
<reference evidence="2 3" key="1">
    <citation type="submission" date="2022-12" db="EMBL/GenBank/DDBJ databases">
        <title>Draft genome sequence of Paenibacillus sp. dW9.</title>
        <authorList>
            <person name="Choi E.-W."/>
            <person name="Kim D.-U."/>
        </authorList>
    </citation>
    <scope>NUCLEOTIDE SEQUENCE [LARGE SCALE GENOMIC DNA]</scope>
    <source>
        <strain evidence="3">dW9</strain>
    </source>
</reference>